<organism evidence="1 2">
    <name type="scientific">Ensete ventricosum</name>
    <name type="common">Abyssinian banana</name>
    <name type="synonym">Musa ensete</name>
    <dbReference type="NCBI Taxonomy" id="4639"/>
    <lineage>
        <taxon>Eukaryota</taxon>
        <taxon>Viridiplantae</taxon>
        <taxon>Streptophyta</taxon>
        <taxon>Embryophyta</taxon>
        <taxon>Tracheophyta</taxon>
        <taxon>Spermatophyta</taxon>
        <taxon>Magnoliopsida</taxon>
        <taxon>Liliopsida</taxon>
        <taxon>Zingiberales</taxon>
        <taxon>Musaceae</taxon>
        <taxon>Ensete</taxon>
    </lineage>
</organism>
<evidence type="ECO:0000313" key="1">
    <source>
        <dbReference type="EMBL" id="RRT75870.1"/>
    </source>
</evidence>
<sequence>MPAASTSPILLNALPHPLYLHHILSLGSSLPPPALTNGLHATTSKIMALPWSTPSNIPARPSTSCSQH</sequence>
<reference evidence="1 2" key="1">
    <citation type="journal article" date="2014" name="Agronomy (Basel)">
        <title>A Draft Genome Sequence for Ensete ventricosum, the Drought-Tolerant Tree Against Hunger.</title>
        <authorList>
            <person name="Harrison J."/>
            <person name="Moore K.A."/>
            <person name="Paszkiewicz K."/>
            <person name="Jones T."/>
            <person name="Grant M."/>
            <person name="Ambacheew D."/>
            <person name="Muzemil S."/>
            <person name="Studholme D.J."/>
        </authorList>
    </citation>
    <scope>NUCLEOTIDE SEQUENCE [LARGE SCALE GENOMIC DNA]</scope>
</reference>
<dbReference type="Proteomes" id="UP000287651">
    <property type="component" value="Unassembled WGS sequence"/>
</dbReference>
<gene>
    <name evidence="1" type="ORF">B296_00020184</name>
</gene>
<proteinExistence type="predicted"/>
<accession>A0A427AI38</accession>
<evidence type="ECO:0000313" key="2">
    <source>
        <dbReference type="Proteomes" id="UP000287651"/>
    </source>
</evidence>
<name>A0A427AI38_ENSVE</name>
<comment type="caution">
    <text evidence="1">The sequence shown here is derived from an EMBL/GenBank/DDBJ whole genome shotgun (WGS) entry which is preliminary data.</text>
</comment>
<dbReference type="EMBL" id="AMZH03002355">
    <property type="protein sequence ID" value="RRT75870.1"/>
    <property type="molecule type" value="Genomic_DNA"/>
</dbReference>
<protein>
    <submittedName>
        <fullName evidence="1">Uncharacterized protein</fullName>
    </submittedName>
</protein>
<dbReference type="AlphaFoldDB" id="A0A427AI38"/>